<dbReference type="InterPro" id="IPR036322">
    <property type="entry name" value="WD40_repeat_dom_sf"/>
</dbReference>
<feature type="compositionally biased region" description="Acidic residues" evidence="7">
    <location>
        <begin position="130"/>
        <end position="146"/>
    </location>
</feature>
<dbReference type="RefSeq" id="XP_026227657.1">
    <property type="nucleotide sequence ID" value="XM_026371872.1"/>
</dbReference>
<feature type="domain" description="Histone-binding protein RBBP4-like N-terminal" evidence="8">
    <location>
        <begin position="57"/>
        <end position="124"/>
    </location>
</feature>
<dbReference type="PROSITE" id="PS00678">
    <property type="entry name" value="WD_REPEATS_1"/>
    <property type="match status" value="1"/>
</dbReference>
<dbReference type="GeneID" id="113170016"/>
<reference evidence="9" key="2">
    <citation type="submission" date="2025-08" db="UniProtKB">
        <authorList>
            <consortium name="Ensembl"/>
        </authorList>
    </citation>
    <scope>IDENTIFICATION</scope>
</reference>
<dbReference type="SMART" id="SM00320">
    <property type="entry name" value="WD40"/>
    <property type="match status" value="5"/>
</dbReference>
<protein>
    <recommendedName>
        <fullName evidence="5">Glutamate-rich WD repeat-containing protein 1</fullName>
    </recommendedName>
</protein>
<dbReference type="GO" id="GO:0005730">
    <property type="term" value="C:nucleolus"/>
    <property type="evidence" value="ECO:0007669"/>
    <property type="project" value="TreeGrafter"/>
</dbReference>
<dbReference type="GeneTree" id="ENSGT00550000075124"/>
<feature type="repeat" description="WD" evidence="6">
    <location>
        <begin position="268"/>
        <end position="303"/>
    </location>
</feature>
<evidence type="ECO:0000256" key="5">
    <source>
        <dbReference type="ARBA" id="ARBA00040876"/>
    </source>
</evidence>
<evidence type="ECO:0000256" key="3">
    <source>
        <dbReference type="ARBA" id="ARBA00022737"/>
    </source>
</evidence>
<comment type="subcellular location">
    <subcellularLocation>
        <location evidence="1">Nucleus</location>
    </subcellularLocation>
</comment>
<feature type="repeat" description="WD" evidence="6">
    <location>
        <begin position="358"/>
        <end position="393"/>
    </location>
</feature>
<dbReference type="OMA" id="NVFAASW"/>
<evidence type="ECO:0000256" key="7">
    <source>
        <dbReference type="SAM" id="MobiDB-lite"/>
    </source>
</evidence>
<keyword evidence="2 6" id="KW-0853">WD repeat</keyword>
<dbReference type="Pfam" id="PF00400">
    <property type="entry name" value="WD40"/>
    <property type="match status" value="3"/>
</dbReference>
<accession>A0A3Q1JIT3</accession>
<dbReference type="PROSITE" id="PS50294">
    <property type="entry name" value="WD_REPEATS_REGION"/>
    <property type="match status" value="3"/>
</dbReference>
<reference evidence="9" key="1">
    <citation type="submission" date="2021-04" db="EMBL/GenBank/DDBJ databases">
        <authorList>
            <consortium name="Wellcome Sanger Institute Data Sharing"/>
        </authorList>
    </citation>
    <scope>NUCLEOTIDE SEQUENCE [LARGE SCALE GENOMIC DNA]</scope>
</reference>
<dbReference type="STRING" id="64144.ENSATEP00000032840"/>
<dbReference type="InterPro" id="IPR015943">
    <property type="entry name" value="WD40/YVTN_repeat-like_dom_sf"/>
</dbReference>
<dbReference type="PROSITE" id="PS50082">
    <property type="entry name" value="WD_REPEATS_2"/>
    <property type="match status" value="3"/>
</dbReference>
<evidence type="ECO:0000256" key="1">
    <source>
        <dbReference type="ARBA" id="ARBA00004123"/>
    </source>
</evidence>
<dbReference type="AlphaFoldDB" id="A0A3Q1JIT3"/>
<feature type="compositionally biased region" description="Acidic residues" evidence="7">
    <location>
        <begin position="1"/>
        <end position="37"/>
    </location>
</feature>
<feature type="region of interest" description="Disordered" evidence="7">
    <location>
        <begin position="126"/>
        <end position="153"/>
    </location>
</feature>
<dbReference type="InterPro" id="IPR051972">
    <property type="entry name" value="Glutamate-rich_WD_repeat"/>
</dbReference>
<dbReference type="Proteomes" id="UP000265040">
    <property type="component" value="Chromosome 16"/>
</dbReference>
<dbReference type="InterPro" id="IPR022052">
    <property type="entry name" value="Histone-bd_RBBP4-like_N"/>
</dbReference>
<name>A0A3Q1JIT3_ANATE</name>
<dbReference type="InterPro" id="IPR019775">
    <property type="entry name" value="WD40_repeat_CS"/>
</dbReference>
<dbReference type="GO" id="GO:0042254">
    <property type="term" value="P:ribosome biogenesis"/>
    <property type="evidence" value="ECO:0007669"/>
    <property type="project" value="TreeGrafter"/>
</dbReference>
<keyword evidence="4" id="KW-0539">Nucleus</keyword>
<evidence type="ECO:0000313" key="10">
    <source>
        <dbReference type="Proteomes" id="UP000265040"/>
    </source>
</evidence>
<gene>
    <name evidence="9" type="primary">GRWD1</name>
</gene>
<dbReference type="InterPro" id="IPR020472">
    <property type="entry name" value="WD40_PAC1"/>
</dbReference>
<feature type="repeat" description="WD" evidence="6">
    <location>
        <begin position="313"/>
        <end position="347"/>
    </location>
</feature>
<sequence>MSAPDEDTFAEEGGEMEEMDEAGSDDDDREEMEEEGAGEGGEKKVYVPGIEPLQPGEELEMDRSAYRMYHECQTGAPCLSFDILRDGDGDGREQAPLSMLLCAGTQADTALSNRLLVMRMYNLHGTEKEKEEEESSDESDDEEEDEDKKPQMELAMMPHYGGINRLRVTQRGDQSLAAVWSEKGQVEIFDLQPQLEAVHSSAAMAAFVKQEKEATPLFTFSGHMIEGFAIDWSPTVPGRLVTGDCRKNIHVWEPQEGGTSWQIDQRPFSSHSKSVEDLQWSPTEATVFASCSVDQSIRIWDIRAPPNSMLSANEAHTSDVNVISWNRTEPFLLSGGDDGLLKVWDLRQFKTGRPVANFKQHSAPITSVEWNPTDSSVFAASGADDVISQWDLSVESSDVGARVEGVQDLPSQLLFLHQGQSEIKEIHWHPQMPGVMISTALSGFNLFRTISV</sequence>
<organism evidence="9 10">
    <name type="scientific">Anabas testudineus</name>
    <name type="common">Climbing perch</name>
    <name type="synonym">Anthias testudineus</name>
    <dbReference type="NCBI Taxonomy" id="64144"/>
    <lineage>
        <taxon>Eukaryota</taxon>
        <taxon>Metazoa</taxon>
        <taxon>Chordata</taxon>
        <taxon>Craniata</taxon>
        <taxon>Vertebrata</taxon>
        <taxon>Euteleostomi</taxon>
        <taxon>Actinopterygii</taxon>
        <taxon>Neopterygii</taxon>
        <taxon>Teleostei</taxon>
        <taxon>Neoteleostei</taxon>
        <taxon>Acanthomorphata</taxon>
        <taxon>Anabantaria</taxon>
        <taxon>Anabantiformes</taxon>
        <taxon>Anabantoidei</taxon>
        <taxon>Anabantidae</taxon>
        <taxon>Anabas</taxon>
    </lineage>
</organism>
<dbReference type="OrthoDB" id="2161379at2759"/>
<evidence type="ECO:0000313" key="9">
    <source>
        <dbReference type="Ensembl" id="ENSATEP00000032840.1"/>
    </source>
</evidence>
<keyword evidence="3" id="KW-0677">Repeat</keyword>
<dbReference type="Ensembl" id="ENSATET00000033319.3">
    <property type="protein sequence ID" value="ENSATEP00000032840.1"/>
    <property type="gene ID" value="ENSATEG00000022624.3"/>
</dbReference>
<proteinExistence type="predicted"/>
<evidence type="ECO:0000256" key="2">
    <source>
        <dbReference type="ARBA" id="ARBA00022574"/>
    </source>
</evidence>
<reference evidence="9" key="3">
    <citation type="submission" date="2025-09" db="UniProtKB">
        <authorList>
            <consortium name="Ensembl"/>
        </authorList>
    </citation>
    <scope>IDENTIFICATION</scope>
</reference>
<dbReference type="InterPro" id="IPR001680">
    <property type="entry name" value="WD40_rpt"/>
</dbReference>
<dbReference type="InParanoid" id="A0A3Q1JIT3"/>
<dbReference type="PANTHER" id="PTHR45903:SF1">
    <property type="entry name" value="GLUTAMATE-RICH WD REPEAT-CONTAINING PROTEIN 1"/>
    <property type="match status" value="1"/>
</dbReference>
<dbReference type="PRINTS" id="PR00320">
    <property type="entry name" value="GPROTEINBRPT"/>
</dbReference>
<dbReference type="SUPFAM" id="SSF50978">
    <property type="entry name" value="WD40 repeat-like"/>
    <property type="match status" value="1"/>
</dbReference>
<evidence type="ECO:0000256" key="6">
    <source>
        <dbReference type="PROSITE-ProRule" id="PRU00221"/>
    </source>
</evidence>
<keyword evidence="10" id="KW-1185">Reference proteome</keyword>
<feature type="region of interest" description="Disordered" evidence="7">
    <location>
        <begin position="1"/>
        <end position="56"/>
    </location>
</feature>
<dbReference type="Gene3D" id="2.130.10.10">
    <property type="entry name" value="YVTN repeat-like/Quinoprotein amine dehydrogenase"/>
    <property type="match status" value="1"/>
</dbReference>
<evidence type="ECO:0000259" key="8">
    <source>
        <dbReference type="Pfam" id="PF12265"/>
    </source>
</evidence>
<dbReference type="PANTHER" id="PTHR45903">
    <property type="entry name" value="GLUTAMATE-RICH WD REPEAT-CONTAINING PROTEIN 1"/>
    <property type="match status" value="1"/>
</dbReference>
<evidence type="ECO:0000256" key="4">
    <source>
        <dbReference type="ARBA" id="ARBA00023242"/>
    </source>
</evidence>
<dbReference type="Pfam" id="PF12265">
    <property type="entry name" value="CAF1C_H4-bd"/>
    <property type="match status" value="1"/>
</dbReference>